<name>A0A9J6DHZ5_RHIMP</name>
<feature type="region of interest" description="Disordered" evidence="2">
    <location>
        <begin position="1"/>
        <end position="24"/>
    </location>
</feature>
<evidence type="ECO:0008006" key="5">
    <source>
        <dbReference type="Google" id="ProtNLM"/>
    </source>
</evidence>
<comment type="caution">
    <text evidence="3">The sequence shown here is derived from an EMBL/GenBank/DDBJ whole genome shotgun (WGS) entry which is preliminary data.</text>
</comment>
<proteinExistence type="inferred from homology"/>
<evidence type="ECO:0000256" key="2">
    <source>
        <dbReference type="SAM" id="MobiDB-lite"/>
    </source>
</evidence>
<comment type="similarity">
    <text evidence="1">Belongs to the gemin-2 family.</text>
</comment>
<dbReference type="InterPro" id="IPR035426">
    <property type="entry name" value="Gemin2/Brr1"/>
</dbReference>
<dbReference type="GO" id="GO:0032797">
    <property type="term" value="C:SMN complex"/>
    <property type="evidence" value="ECO:0007669"/>
    <property type="project" value="TreeGrafter"/>
</dbReference>
<evidence type="ECO:0000313" key="3">
    <source>
        <dbReference type="EMBL" id="KAH8021502.1"/>
    </source>
</evidence>
<accession>A0A9J6DHZ5</accession>
<dbReference type="EMBL" id="JABSTU010000009">
    <property type="protein sequence ID" value="KAH8021502.1"/>
    <property type="molecule type" value="Genomic_DNA"/>
</dbReference>
<evidence type="ECO:0000256" key="1">
    <source>
        <dbReference type="ARBA" id="ARBA00025758"/>
    </source>
</evidence>
<dbReference type="PANTHER" id="PTHR12794">
    <property type="entry name" value="GEMIN2"/>
    <property type="match status" value="1"/>
</dbReference>
<protein>
    <recommendedName>
        <fullName evidence="5">Gem-associated protein 2</fullName>
    </recommendedName>
</protein>
<dbReference type="AlphaFoldDB" id="A0A9J6DHZ5"/>
<organism evidence="3 4">
    <name type="scientific">Rhipicephalus microplus</name>
    <name type="common">Cattle tick</name>
    <name type="synonym">Boophilus microplus</name>
    <dbReference type="NCBI Taxonomy" id="6941"/>
    <lineage>
        <taxon>Eukaryota</taxon>
        <taxon>Metazoa</taxon>
        <taxon>Ecdysozoa</taxon>
        <taxon>Arthropoda</taxon>
        <taxon>Chelicerata</taxon>
        <taxon>Arachnida</taxon>
        <taxon>Acari</taxon>
        <taxon>Parasitiformes</taxon>
        <taxon>Ixodida</taxon>
        <taxon>Ixodoidea</taxon>
        <taxon>Ixodidae</taxon>
        <taxon>Rhipicephalinae</taxon>
        <taxon>Rhipicephalus</taxon>
        <taxon>Boophilus</taxon>
    </lineage>
</organism>
<dbReference type="GO" id="GO:0000387">
    <property type="term" value="P:spliceosomal snRNP assembly"/>
    <property type="evidence" value="ECO:0007669"/>
    <property type="project" value="InterPro"/>
</dbReference>
<dbReference type="Pfam" id="PF04938">
    <property type="entry name" value="SIP1"/>
    <property type="match status" value="1"/>
</dbReference>
<dbReference type="VEuPathDB" id="VectorBase:LOC119174799"/>
<dbReference type="Proteomes" id="UP000821866">
    <property type="component" value="Chromosome 7"/>
</dbReference>
<dbReference type="Gene3D" id="1.20.58.1070">
    <property type="match status" value="2"/>
</dbReference>
<dbReference type="GO" id="GO:0005634">
    <property type="term" value="C:nucleus"/>
    <property type="evidence" value="ECO:0007669"/>
    <property type="project" value="TreeGrafter"/>
</dbReference>
<reference evidence="3" key="2">
    <citation type="submission" date="2021-09" db="EMBL/GenBank/DDBJ databases">
        <authorList>
            <person name="Jia N."/>
            <person name="Wang J."/>
            <person name="Shi W."/>
            <person name="Du L."/>
            <person name="Sun Y."/>
            <person name="Zhan W."/>
            <person name="Jiang J."/>
            <person name="Wang Q."/>
            <person name="Zhang B."/>
            <person name="Ji P."/>
            <person name="Sakyi L.B."/>
            <person name="Cui X."/>
            <person name="Yuan T."/>
            <person name="Jiang B."/>
            <person name="Yang W."/>
            <person name="Lam T.T.-Y."/>
            <person name="Chang Q."/>
            <person name="Ding S."/>
            <person name="Wang X."/>
            <person name="Zhu J."/>
            <person name="Ruan X."/>
            <person name="Zhao L."/>
            <person name="Wei J."/>
            <person name="Que T."/>
            <person name="Du C."/>
            <person name="Cheng J."/>
            <person name="Dai P."/>
            <person name="Han X."/>
            <person name="Huang E."/>
            <person name="Gao Y."/>
            <person name="Liu J."/>
            <person name="Shao H."/>
            <person name="Ye R."/>
            <person name="Li L."/>
            <person name="Wei W."/>
            <person name="Wang X."/>
            <person name="Wang C."/>
            <person name="Huo Q."/>
            <person name="Li W."/>
            <person name="Guo W."/>
            <person name="Chen H."/>
            <person name="Chen S."/>
            <person name="Zhou L."/>
            <person name="Zhou L."/>
            <person name="Ni X."/>
            <person name="Tian J."/>
            <person name="Zhou Y."/>
            <person name="Sheng Y."/>
            <person name="Liu T."/>
            <person name="Pan Y."/>
            <person name="Xia L."/>
            <person name="Li J."/>
            <person name="Zhao F."/>
            <person name="Cao W."/>
        </authorList>
    </citation>
    <scope>NUCLEOTIDE SEQUENCE</scope>
    <source>
        <strain evidence="3">Rmic-2018</strain>
        <tissue evidence="3">Larvae</tissue>
    </source>
</reference>
<dbReference type="PANTHER" id="PTHR12794:SF0">
    <property type="entry name" value="GEM-ASSOCIATED PROTEIN 2"/>
    <property type="match status" value="1"/>
</dbReference>
<keyword evidence="4" id="KW-1185">Reference proteome</keyword>
<sequence length="197" mass="21960">MSDDDKAEPAFPVEDTGEDYGADLPPTTANEYLRRVQIEASNCPNVVVAKLDTSKFLVKQTVPFINSNDCPPPPEGFAPSRGWQRKQVYNFHLAREATLLKRNKEKSPVKLPRISEKDRWKDVLCGSASPSVHPLVSVVTTIPQQTIEAVISYSAEWIEEEGFCASMSSKDDPDLLPLNLMICLIACYFNQTDLADK</sequence>
<dbReference type="Gene3D" id="1.20.5.220">
    <property type="match status" value="1"/>
</dbReference>
<evidence type="ECO:0000313" key="4">
    <source>
        <dbReference type="Proteomes" id="UP000821866"/>
    </source>
</evidence>
<reference evidence="3" key="1">
    <citation type="journal article" date="2020" name="Cell">
        <title>Large-Scale Comparative Analyses of Tick Genomes Elucidate Their Genetic Diversity and Vector Capacities.</title>
        <authorList>
            <consortium name="Tick Genome and Microbiome Consortium (TIGMIC)"/>
            <person name="Jia N."/>
            <person name="Wang J."/>
            <person name="Shi W."/>
            <person name="Du L."/>
            <person name="Sun Y."/>
            <person name="Zhan W."/>
            <person name="Jiang J.F."/>
            <person name="Wang Q."/>
            <person name="Zhang B."/>
            <person name="Ji P."/>
            <person name="Bell-Sakyi L."/>
            <person name="Cui X.M."/>
            <person name="Yuan T.T."/>
            <person name="Jiang B.G."/>
            <person name="Yang W.F."/>
            <person name="Lam T.T."/>
            <person name="Chang Q.C."/>
            <person name="Ding S.J."/>
            <person name="Wang X.J."/>
            <person name="Zhu J.G."/>
            <person name="Ruan X.D."/>
            <person name="Zhao L."/>
            <person name="Wei J.T."/>
            <person name="Ye R.Z."/>
            <person name="Que T.C."/>
            <person name="Du C.H."/>
            <person name="Zhou Y.H."/>
            <person name="Cheng J.X."/>
            <person name="Dai P.F."/>
            <person name="Guo W.B."/>
            <person name="Han X.H."/>
            <person name="Huang E.J."/>
            <person name="Li L.F."/>
            <person name="Wei W."/>
            <person name="Gao Y.C."/>
            <person name="Liu J.Z."/>
            <person name="Shao H.Z."/>
            <person name="Wang X."/>
            <person name="Wang C.C."/>
            <person name="Yang T.C."/>
            <person name="Huo Q.B."/>
            <person name="Li W."/>
            <person name="Chen H.Y."/>
            <person name="Chen S.E."/>
            <person name="Zhou L.G."/>
            <person name="Ni X.B."/>
            <person name="Tian J.H."/>
            <person name="Sheng Y."/>
            <person name="Liu T."/>
            <person name="Pan Y.S."/>
            <person name="Xia L.Y."/>
            <person name="Li J."/>
            <person name="Zhao F."/>
            <person name="Cao W.C."/>
        </authorList>
    </citation>
    <scope>NUCLEOTIDE SEQUENCE</scope>
    <source>
        <strain evidence="3">Rmic-2018</strain>
    </source>
</reference>
<gene>
    <name evidence="3" type="ORF">HPB51_015898</name>
</gene>